<accession>J7LJD5</accession>
<dbReference type="Proteomes" id="UP000003779">
    <property type="component" value="Chromosome"/>
</dbReference>
<dbReference type="STRING" id="1205910.B005_5420"/>
<dbReference type="EMBL" id="CP003788">
    <property type="protein sequence ID" value="AFR10827.1"/>
    <property type="molecule type" value="Genomic_DNA"/>
</dbReference>
<organism evidence="2 3">
    <name type="scientific">Nocardiopsis alba (strain ATCC BAA-2165 / BE74)</name>
    <dbReference type="NCBI Taxonomy" id="1205910"/>
    <lineage>
        <taxon>Bacteria</taxon>
        <taxon>Bacillati</taxon>
        <taxon>Actinomycetota</taxon>
        <taxon>Actinomycetes</taxon>
        <taxon>Streptosporangiales</taxon>
        <taxon>Nocardiopsidaceae</taxon>
        <taxon>Nocardiopsis</taxon>
    </lineage>
</organism>
<evidence type="ECO:0000313" key="3">
    <source>
        <dbReference type="Proteomes" id="UP000003779"/>
    </source>
</evidence>
<proteinExistence type="predicted"/>
<reference evidence="2 3" key="1">
    <citation type="journal article" date="2012" name="J. Bacteriol.">
        <title>Whole-Genome Sequence of Nocardiopsis alba Strain ATCC BAA-2165, Associated with Honeybees.</title>
        <authorList>
            <person name="Qiao J."/>
            <person name="Chen L."/>
            <person name="Li Y."/>
            <person name="Wang J."/>
            <person name="Zhang W."/>
            <person name="Chen S."/>
        </authorList>
    </citation>
    <scope>NUCLEOTIDE SEQUENCE [LARGE SCALE GENOMIC DNA]</scope>
    <source>
        <strain evidence="3">ATCC BAA-2165 / BE74</strain>
    </source>
</reference>
<gene>
    <name evidence="2" type="ordered locus">B005_5420</name>
</gene>
<dbReference type="PATRIC" id="fig|1205910.3.peg.5130"/>
<feature type="region of interest" description="Disordered" evidence="1">
    <location>
        <begin position="21"/>
        <end position="46"/>
    </location>
</feature>
<dbReference type="HOGENOM" id="CLU_3186425_0_0_11"/>
<reference evidence="3" key="2">
    <citation type="submission" date="2012-08" db="EMBL/GenBank/DDBJ databases">
        <title>Whole-genome sequence of Nocardiopsis alba strain ATCC BAA-2165 associated with honeybees.</title>
        <authorList>
            <person name="Qiao J."/>
            <person name="Chen L."/>
            <person name="Li Y."/>
            <person name="Wang J."/>
            <person name="Zhang W."/>
            <person name="Chen S."/>
        </authorList>
    </citation>
    <scope>NUCLEOTIDE SEQUENCE [LARGE SCALE GENOMIC DNA]</scope>
    <source>
        <strain evidence="3">ATCC BAA-2165 / BE74</strain>
    </source>
</reference>
<evidence type="ECO:0000256" key="1">
    <source>
        <dbReference type="SAM" id="MobiDB-lite"/>
    </source>
</evidence>
<protein>
    <submittedName>
        <fullName evidence="2">Uncharacterized protein</fullName>
    </submittedName>
</protein>
<evidence type="ECO:0000313" key="2">
    <source>
        <dbReference type="EMBL" id="AFR10827.1"/>
    </source>
</evidence>
<sequence length="46" mass="4527">MVLVGRSVSSGGAQAVLLVEAGGPPGYGRGPVDARDRASSTTVART</sequence>
<dbReference type="KEGG" id="nal:B005_5420"/>
<dbReference type="AlphaFoldDB" id="J7LJD5"/>
<name>J7LJD5_NOCAA</name>